<reference evidence="1" key="1">
    <citation type="journal article" date="2014" name="Int. J. Syst. Evol. Microbiol.">
        <title>Complete genome sequence of Corynebacterium casei LMG S-19264T (=DSM 44701T), isolated from a smear-ripened cheese.</title>
        <authorList>
            <consortium name="US DOE Joint Genome Institute (JGI-PGF)"/>
            <person name="Walter F."/>
            <person name="Albersmeier A."/>
            <person name="Kalinowski J."/>
            <person name="Ruckert C."/>
        </authorList>
    </citation>
    <scope>NUCLEOTIDE SEQUENCE</scope>
    <source>
        <strain evidence="1">CGMCC 1.12919</strain>
    </source>
</reference>
<comment type="caution">
    <text evidence="1">The sequence shown here is derived from an EMBL/GenBank/DDBJ whole genome shotgun (WGS) entry which is preliminary data.</text>
</comment>
<dbReference type="Gene3D" id="3.90.850.10">
    <property type="entry name" value="Fumarylacetoacetase-like, C-terminal domain"/>
    <property type="match status" value="1"/>
</dbReference>
<evidence type="ECO:0000313" key="2">
    <source>
        <dbReference type="Proteomes" id="UP000637002"/>
    </source>
</evidence>
<dbReference type="GO" id="GO:0016787">
    <property type="term" value="F:hydrolase activity"/>
    <property type="evidence" value="ECO:0007669"/>
    <property type="project" value="UniProtKB-KW"/>
</dbReference>
<dbReference type="AlphaFoldDB" id="A0A916XEZ5"/>
<dbReference type="RefSeq" id="WP_188609523.1">
    <property type="nucleotide sequence ID" value="NZ_BMGG01000004.1"/>
</dbReference>
<proteinExistence type="predicted"/>
<name>A0A916XEZ5_9HYPH</name>
<dbReference type="PANTHER" id="PTHR30143:SF0">
    <property type="entry name" value="2-KETO-4-PENTENOATE HYDRATASE"/>
    <property type="match status" value="1"/>
</dbReference>
<dbReference type="PANTHER" id="PTHR30143">
    <property type="entry name" value="ACID HYDRATASE"/>
    <property type="match status" value="1"/>
</dbReference>
<keyword evidence="2" id="KW-1185">Reference proteome</keyword>
<protein>
    <submittedName>
        <fullName evidence="1">Fumarylacetoacetate (FAA) hydrolase</fullName>
    </submittedName>
</protein>
<accession>A0A916XEZ5</accession>
<dbReference type="SUPFAM" id="SSF56529">
    <property type="entry name" value="FAH"/>
    <property type="match status" value="1"/>
</dbReference>
<dbReference type="InterPro" id="IPR036663">
    <property type="entry name" value="Fumarylacetoacetase_C_sf"/>
</dbReference>
<dbReference type="Proteomes" id="UP000637002">
    <property type="component" value="Unassembled WGS sequence"/>
</dbReference>
<keyword evidence="1" id="KW-0378">Hydrolase</keyword>
<sequence length="257" mass="26498">MTALVSDLLRARETRAAIADAIELPASLAAAYAVQDEHIGELLARIGGTRIGYKIGATTQAALDALGLARPFHGPILSAAAHASPAHLSRSSFFVAIAETEIGFRFGRDLPPRAAPYDLETVAAAVAEIVPIIEVADSRMRDWQKADARLIVADLGYAGAVVTGAPVRDWRAVDLPSLAVTLEADGREIAKGAGAAVLGNPLACLTGLVNDLSAAGQPVRAGELVSSGTCTPPHPSAMGGHFVARFGPLGTVELTLD</sequence>
<reference evidence="1" key="2">
    <citation type="submission" date="2020-09" db="EMBL/GenBank/DDBJ databases">
        <authorList>
            <person name="Sun Q."/>
            <person name="Zhou Y."/>
        </authorList>
    </citation>
    <scope>NUCLEOTIDE SEQUENCE</scope>
    <source>
        <strain evidence="1">CGMCC 1.12919</strain>
    </source>
</reference>
<evidence type="ECO:0000313" key="1">
    <source>
        <dbReference type="EMBL" id="GGC65681.1"/>
    </source>
</evidence>
<organism evidence="1 2">
    <name type="scientific">Chelatococcus reniformis</name>
    <dbReference type="NCBI Taxonomy" id="1494448"/>
    <lineage>
        <taxon>Bacteria</taxon>
        <taxon>Pseudomonadati</taxon>
        <taxon>Pseudomonadota</taxon>
        <taxon>Alphaproteobacteria</taxon>
        <taxon>Hyphomicrobiales</taxon>
        <taxon>Chelatococcaceae</taxon>
        <taxon>Chelatococcus</taxon>
    </lineage>
</organism>
<gene>
    <name evidence="1" type="ORF">GCM10010994_25350</name>
</gene>
<dbReference type="GO" id="GO:0008684">
    <property type="term" value="F:2-oxopent-4-enoate hydratase activity"/>
    <property type="evidence" value="ECO:0007669"/>
    <property type="project" value="TreeGrafter"/>
</dbReference>
<dbReference type="GO" id="GO:0005737">
    <property type="term" value="C:cytoplasm"/>
    <property type="evidence" value="ECO:0007669"/>
    <property type="project" value="TreeGrafter"/>
</dbReference>
<dbReference type="InterPro" id="IPR050772">
    <property type="entry name" value="Hydratase-Decarb/MhpD_sf"/>
</dbReference>
<dbReference type="EMBL" id="BMGG01000004">
    <property type="protein sequence ID" value="GGC65681.1"/>
    <property type="molecule type" value="Genomic_DNA"/>
</dbReference>